<accession>A0ABZ1AV03</accession>
<evidence type="ECO:0000313" key="1">
    <source>
        <dbReference type="EMBL" id="WRL48292.1"/>
    </source>
</evidence>
<reference evidence="1 3" key="1">
    <citation type="submission" date="2023-12" db="EMBL/GenBank/DDBJ databases">
        <title>A. evansii MAY27, complete genome.</title>
        <authorList>
            <person name="Wang Y."/>
        </authorList>
    </citation>
    <scope>NUCLEOTIDE SEQUENCE [LARGE SCALE GENOMIC DNA]</scope>
    <source>
        <strain evidence="1 3">MAY27</strain>
    </source>
</reference>
<dbReference type="Proteomes" id="UP001626593">
    <property type="component" value="Chromosome"/>
</dbReference>
<dbReference type="EMBL" id="CP141259">
    <property type="protein sequence ID" value="WRL48362.1"/>
    <property type="molecule type" value="Genomic_DNA"/>
</dbReference>
<name>A0ABZ1AV03_AROEV</name>
<keyword evidence="3" id="KW-1185">Reference proteome</keyword>
<dbReference type="EMBL" id="CP141259">
    <property type="protein sequence ID" value="WRL48292.1"/>
    <property type="molecule type" value="Genomic_DNA"/>
</dbReference>
<sequence>MGGIDWAALPIVCEMLGVSDVETLITQLVAIRDHQNQNRE</sequence>
<evidence type="ECO:0000313" key="2">
    <source>
        <dbReference type="EMBL" id="WRL48362.1"/>
    </source>
</evidence>
<dbReference type="RefSeq" id="WP_407280609.1">
    <property type="nucleotide sequence ID" value="NZ_CP141259.1"/>
</dbReference>
<organism evidence="1 3">
    <name type="scientific">Aromatoleum evansii</name>
    <name type="common">Azoarcus evansii</name>
    <dbReference type="NCBI Taxonomy" id="59406"/>
    <lineage>
        <taxon>Bacteria</taxon>
        <taxon>Pseudomonadati</taxon>
        <taxon>Pseudomonadota</taxon>
        <taxon>Betaproteobacteria</taxon>
        <taxon>Rhodocyclales</taxon>
        <taxon>Rhodocyclaceae</taxon>
        <taxon>Aromatoleum</taxon>
    </lineage>
</organism>
<proteinExistence type="predicted"/>
<evidence type="ECO:0000313" key="3">
    <source>
        <dbReference type="Proteomes" id="UP001626593"/>
    </source>
</evidence>
<gene>
    <name evidence="1" type="ORF">U5817_09665</name>
    <name evidence="2" type="ORF">U5817_10015</name>
</gene>
<protein>
    <submittedName>
        <fullName evidence="1">Uncharacterized protein</fullName>
    </submittedName>
</protein>